<dbReference type="SUPFAM" id="SSF53756">
    <property type="entry name" value="UDP-Glycosyltransferase/glycogen phosphorylase"/>
    <property type="match status" value="1"/>
</dbReference>
<protein>
    <recommendedName>
        <fullName evidence="1">Glycosyl transferase family 1 domain-containing protein</fullName>
    </recommendedName>
</protein>
<dbReference type="Pfam" id="PF00534">
    <property type="entry name" value="Glycos_transf_1"/>
    <property type="match status" value="1"/>
</dbReference>
<dbReference type="GO" id="GO:0016757">
    <property type="term" value="F:glycosyltransferase activity"/>
    <property type="evidence" value="ECO:0007669"/>
    <property type="project" value="InterPro"/>
</dbReference>
<name>A0A0H1RDV5_9HYPH</name>
<comment type="caution">
    <text evidence="2">The sequence shown here is derived from an EMBL/GenBank/DDBJ whole genome shotgun (WGS) entry which is preliminary data.</text>
</comment>
<gene>
    <name evidence="2" type="ORF">AA309_08435</name>
</gene>
<evidence type="ECO:0000313" key="3">
    <source>
        <dbReference type="Proteomes" id="UP000035489"/>
    </source>
</evidence>
<organism evidence="2 3">
    <name type="scientific">Microvirga vignae</name>
    <dbReference type="NCBI Taxonomy" id="1225564"/>
    <lineage>
        <taxon>Bacteria</taxon>
        <taxon>Pseudomonadati</taxon>
        <taxon>Pseudomonadota</taxon>
        <taxon>Alphaproteobacteria</taxon>
        <taxon>Hyphomicrobiales</taxon>
        <taxon>Methylobacteriaceae</taxon>
        <taxon>Microvirga</taxon>
    </lineage>
</organism>
<sequence>MVFTVHGVNDKDVLHTAGTDVLRRFTAPARAAVIGAIERGSRKSYDDIIVINDYVLEAMPDITALRHHFIPNPVDEVFFSAPRIPHRPSLTRHLLQVGVISPRKDILASIAIVREMVRGGTNVHLHVVGPVVDERYHRRCLNEIARAKLGSVVTFHGGVPPSYVAEFMDRADALLLVSRQETSPMVVAEAHCRGLPVAVPRAFGLRWMVTEGVNGIFLEAPTPAGDALRLSEFLARGPDRDAIRRTAIARYELDRIINQTINVYRTALGLEPAPSRQAIGA</sequence>
<feature type="domain" description="Glycosyl transferase family 1" evidence="1">
    <location>
        <begin position="93"/>
        <end position="247"/>
    </location>
</feature>
<dbReference type="PANTHER" id="PTHR45947">
    <property type="entry name" value="SULFOQUINOVOSYL TRANSFERASE SQD2"/>
    <property type="match status" value="1"/>
</dbReference>
<evidence type="ECO:0000313" key="2">
    <source>
        <dbReference type="EMBL" id="KLK93360.1"/>
    </source>
</evidence>
<reference evidence="2 3" key="1">
    <citation type="submission" date="2015-05" db="EMBL/GenBank/DDBJ databases">
        <title>Draft genome sequence of Microvirga vignae strain BR3299, a novel nitrogen fixing bacteria isolated from Brazil semi-aired region.</title>
        <authorList>
            <person name="Zilli J.E."/>
            <person name="Passos S.R."/>
            <person name="Leite J."/>
            <person name="Baldani J.I."/>
            <person name="Xavier G.R."/>
            <person name="Rumjaneck N.G."/>
            <person name="Simoes-Araujo J.L."/>
        </authorList>
    </citation>
    <scope>NUCLEOTIDE SEQUENCE [LARGE SCALE GENOMIC DNA]</scope>
    <source>
        <strain evidence="2 3">BR3299</strain>
    </source>
</reference>
<dbReference type="PANTHER" id="PTHR45947:SF3">
    <property type="entry name" value="SULFOQUINOVOSYL TRANSFERASE SQD2"/>
    <property type="match status" value="1"/>
</dbReference>
<dbReference type="STRING" id="1225564.AA309_08435"/>
<dbReference type="InterPro" id="IPR050194">
    <property type="entry name" value="Glycosyltransferase_grp1"/>
</dbReference>
<dbReference type="AlphaFoldDB" id="A0A0H1RDV5"/>
<keyword evidence="3" id="KW-1185">Reference proteome</keyword>
<dbReference type="Gene3D" id="3.40.50.2000">
    <property type="entry name" value="Glycogen Phosphorylase B"/>
    <property type="match status" value="2"/>
</dbReference>
<accession>A0A0H1RDV5</accession>
<proteinExistence type="predicted"/>
<evidence type="ECO:0000259" key="1">
    <source>
        <dbReference type="Pfam" id="PF00534"/>
    </source>
</evidence>
<dbReference type="InterPro" id="IPR001296">
    <property type="entry name" value="Glyco_trans_1"/>
</dbReference>
<dbReference type="PATRIC" id="fig|1225564.3.peg.2288"/>
<dbReference type="Proteomes" id="UP000035489">
    <property type="component" value="Unassembled WGS sequence"/>
</dbReference>
<dbReference type="EMBL" id="LCYG01000020">
    <property type="protein sequence ID" value="KLK93360.1"/>
    <property type="molecule type" value="Genomic_DNA"/>
</dbReference>
<dbReference type="CDD" id="cd03801">
    <property type="entry name" value="GT4_PimA-like"/>
    <property type="match status" value="1"/>
</dbReference>